<evidence type="ECO:0000259" key="2">
    <source>
        <dbReference type="Pfam" id="PF21034"/>
    </source>
</evidence>
<evidence type="ECO:0000313" key="3">
    <source>
        <dbReference type="EMBL" id="TFY56225.1"/>
    </source>
</evidence>
<organism evidence="3 4">
    <name type="scientific">Dentipellis fragilis</name>
    <dbReference type="NCBI Taxonomy" id="205917"/>
    <lineage>
        <taxon>Eukaryota</taxon>
        <taxon>Fungi</taxon>
        <taxon>Dikarya</taxon>
        <taxon>Basidiomycota</taxon>
        <taxon>Agaricomycotina</taxon>
        <taxon>Agaricomycetes</taxon>
        <taxon>Russulales</taxon>
        <taxon>Hericiaceae</taxon>
        <taxon>Dentipellis</taxon>
    </lineage>
</organism>
<comment type="caution">
    <text evidence="3">The sequence shown here is derived from an EMBL/GenBank/DDBJ whole genome shotgun (WGS) entry which is preliminary data.</text>
</comment>
<reference evidence="3 4" key="1">
    <citation type="submission" date="2019-02" db="EMBL/GenBank/DDBJ databases">
        <title>Genome sequencing of the rare red list fungi Dentipellis fragilis.</title>
        <authorList>
            <person name="Buettner E."/>
            <person name="Kellner H."/>
        </authorList>
    </citation>
    <scope>NUCLEOTIDE SEQUENCE [LARGE SCALE GENOMIC DNA]</scope>
    <source>
        <strain evidence="3 4">DSM 105465</strain>
    </source>
</reference>
<dbReference type="PANTHER" id="PTHR13268">
    <property type="entry name" value="BREAST CARCINOMA AMPLIFIED SEQUENCE 3"/>
    <property type="match status" value="1"/>
</dbReference>
<evidence type="ECO:0000313" key="4">
    <source>
        <dbReference type="Proteomes" id="UP000298327"/>
    </source>
</evidence>
<dbReference type="PANTHER" id="PTHR13268:SF0">
    <property type="entry name" value="BCAS3 MICROTUBULE ASSOCIATED CELL MIGRATION FACTOR"/>
    <property type="match status" value="1"/>
</dbReference>
<feature type="domain" description="BCAS3 WD40" evidence="2">
    <location>
        <begin position="55"/>
        <end position="119"/>
    </location>
</feature>
<dbReference type="STRING" id="205917.A0A4Y9Y1J0"/>
<sequence>MVSRRQPVAALRWAADGASVLAIPEDGQTAKVFQVRPVPRALRLASRAEGSSDEQQSAPWHMYDLRRGRTSAVVEGIDWSADGRWVAIGSKKRTVHVFATNPYGGKPDEKSHMKGRVFSCTQLPLSTTLTPIVRLRAPQVPAGEPAPAALAFTFISVENTHFPSNLLPPATVNSPPPSAPQSVRSSPSHANEPLSPTHRARRPTNYQDVLVFDPADGTLSLRRFVIDVQSTEHSLSVPGSVPGLGGTSISLPSRPSFGRMSVSPPAGGSGISKMLEKPAELTARDTEVATWGLKRRRDWGEIKRSLIDVTAHAKPVKAVAGVANWLSQAELQTSSRSPRVLPRPIYLSHQFFFHALTEDYHGLIRRYQLTVPSLPIEVRKEVQISAYAAGTGESFVSGSAGAHDIAGMPSSFDEPLSSALSSGLDYTGSPLVIPMFPNGTPGSKNVLRHAIPIQRMATGLSDGMSEGLGRIRREISKVRSPQLGARQDRDRAAGASSVPLEFDEEDEDFMLAHDAHRLAVEDDTMSRSTSRDEGGSGVCIGVGAVCLDPVDGGGAAGPGGWECGRYVAWVGDGGSAGRGGCGAVP</sequence>
<dbReference type="GO" id="GO:0006914">
    <property type="term" value="P:autophagy"/>
    <property type="evidence" value="ECO:0007669"/>
    <property type="project" value="InterPro"/>
</dbReference>
<feature type="region of interest" description="Disordered" evidence="1">
    <location>
        <begin position="166"/>
        <end position="206"/>
    </location>
</feature>
<accession>A0A4Y9Y1J0</accession>
<evidence type="ECO:0000256" key="1">
    <source>
        <dbReference type="SAM" id="MobiDB-lite"/>
    </source>
</evidence>
<proteinExistence type="predicted"/>
<dbReference type="InterPro" id="IPR045142">
    <property type="entry name" value="BCAS3-like"/>
</dbReference>
<dbReference type="SUPFAM" id="SSF50960">
    <property type="entry name" value="TolB, C-terminal domain"/>
    <property type="match status" value="1"/>
</dbReference>
<dbReference type="EMBL" id="SEOQ01000846">
    <property type="protein sequence ID" value="TFY56225.1"/>
    <property type="molecule type" value="Genomic_DNA"/>
</dbReference>
<dbReference type="Proteomes" id="UP000298327">
    <property type="component" value="Unassembled WGS sequence"/>
</dbReference>
<dbReference type="GO" id="GO:0042594">
    <property type="term" value="P:response to starvation"/>
    <property type="evidence" value="ECO:0007669"/>
    <property type="project" value="TreeGrafter"/>
</dbReference>
<gene>
    <name evidence="3" type="ORF">EVG20_g9014</name>
</gene>
<feature type="compositionally biased region" description="Polar residues" evidence="1">
    <location>
        <begin position="180"/>
        <end position="189"/>
    </location>
</feature>
<dbReference type="InterPro" id="IPR015943">
    <property type="entry name" value="WD40/YVTN_repeat-like_dom_sf"/>
</dbReference>
<keyword evidence="4" id="KW-1185">Reference proteome</keyword>
<dbReference type="InterPro" id="IPR048382">
    <property type="entry name" value="BCAS3_WD40"/>
</dbReference>
<protein>
    <recommendedName>
        <fullName evidence="2">BCAS3 WD40 domain-containing protein</fullName>
    </recommendedName>
</protein>
<dbReference type="AlphaFoldDB" id="A0A4Y9Y1J0"/>
<dbReference type="Pfam" id="PF21034">
    <property type="entry name" value="BCAS3_WD40"/>
    <property type="match status" value="1"/>
</dbReference>
<dbReference type="GO" id="GO:0005737">
    <property type="term" value="C:cytoplasm"/>
    <property type="evidence" value="ECO:0007669"/>
    <property type="project" value="TreeGrafter"/>
</dbReference>
<name>A0A4Y9Y1J0_9AGAM</name>
<dbReference type="OrthoDB" id="25778at2759"/>
<dbReference type="Gene3D" id="2.130.10.10">
    <property type="entry name" value="YVTN repeat-like/Quinoprotein amine dehydrogenase"/>
    <property type="match status" value="1"/>
</dbReference>